<dbReference type="AlphaFoldDB" id="G0RZW9"/>
<name>G0RZW9_CHATD</name>
<dbReference type="Proteomes" id="UP000008066">
    <property type="component" value="Unassembled WGS sequence"/>
</dbReference>
<dbReference type="EMBL" id="GL988037">
    <property type="protein sequence ID" value="EGS23130.1"/>
    <property type="molecule type" value="Genomic_DNA"/>
</dbReference>
<proteinExistence type="predicted"/>
<sequence length="84" mass="8901">MRKSGLCWPGSGLGVPSSTVKLQPGVGRARRGAQLAFREDDNTTWAVMRTQVQAGGGSSINVLPLNQVPPAPSHEAAWLPRAPR</sequence>
<evidence type="ECO:0000313" key="3">
    <source>
        <dbReference type="Proteomes" id="UP000008066"/>
    </source>
</evidence>
<gene>
    <name evidence="2" type="ORF">CTHT_0007910</name>
</gene>
<feature type="region of interest" description="Disordered" evidence="1">
    <location>
        <begin position="58"/>
        <end position="84"/>
    </location>
</feature>
<accession>G0RZW9</accession>
<dbReference type="GeneID" id="18254829"/>
<dbReference type="KEGG" id="cthr:CTHT_0007910"/>
<dbReference type="HOGENOM" id="CLU_2527257_0_0_1"/>
<protein>
    <submittedName>
        <fullName evidence="2">Uncharacterized protein</fullName>
    </submittedName>
</protein>
<reference evidence="2 3" key="1">
    <citation type="journal article" date="2011" name="Cell">
        <title>Insight into structure and assembly of the nuclear pore complex by utilizing the genome of a eukaryotic thermophile.</title>
        <authorList>
            <person name="Amlacher S."/>
            <person name="Sarges P."/>
            <person name="Flemming D."/>
            <person name="van Noort V."/>
            <person name="Kunze R."/>
            <person name="Devos D.P."/>
            <person name="Arumugam M."/>
            <person name="Bork P."/>
            <person name="Hurt E."/>
        </authorList>
    </citation>
    <scope>NUCLEOTIDE SEQUENCE [LARGE SCALE GENOMIC DNA]</scope>
    <source>
        <strain evidence="3">DSM 1495 / CBS 144.50 / IMI 039719</strain>
    </source>
</reference>
<keyword evidence="3" id="KW-1185">Reference proteome</keyword>
<evidence type="ECO:0000313" key="2">
    <source>
        <dbReference type="EMBL" id="EGS23130.1"/>
    </source>
</evidence>
<evidence type="ECO:0000256" key="1">
    <source>
        <dbReference type="SAM" id="MobiDB-lite"/>
    </source>
</evidence>
<dbReference type="RefSeq" id="XP_006691321.1">
    <property type="nucleotide sequence ID" value="XM_006691258.1"/>
</dbReference>
<organism evidence="3">
    <name type="scientific">Chaetomium thermophilum (strain DSM 1495 / CBS 144.50 / IMI 039719)</name>
    <name type="common">Thermochaetoides thermophila</name>
    <dbReference type="NCBI Taxonomy" id="759272"/>
    <lineage>
        <taxon>Eukaryota</taxon>
        <taxon>Fungi</taxon>
        <taxon>Dikarya</taxon>
        <taxon>Ascomycota</taxon>
        <taxon>Pezizomycotina</taxon>
        <taxon>Sordariomycetes</taxon>
        <taxon>Sordariomycetidae</taxon>
        <taxon>Sordariales</taxon>
        <taxon>Chaetomiaceae</taxon>
        <taxon>Thermochaetoides</taxon>
    </lineage>
</organism>